<organism evidence="1 2">
    <name type="scientific">candidate division TA06 bacterium SM23_40</name>
    <dbReference type="NCBI Taxonomy" id="1703774"/>
    <lineage>
        <taxon>Bacteria</taxon>
        <taxon>Bacteria division TA06</taxon>
    </lineage>
</organism>
<dbReference type="Gene3D" id="3.20.20.70">
    <property type="entry name" value="Aldolase class I"/>
    <property type="match status" value="1"/>
</dbReference>
<comment type="caution">
    <text evidence="1">The sequence shown here is derived from an EMBL/GenBank/DDBJ whole genome shotgun (WGS) entry which is preliminary data.</text>
</comment>
<dbReference type="Proteomes" id="UP000051717">
    <property type="component" value="Unassembled WGS sequence"/>
</dbReference>
<dbReference type="EMBL" id="LJUI01000020">
    <property type="protein sequence ID" value="KPK70164.1"/>
    <property type="molecule type" value="Genomic_DNA"/>
</dbReference>
<dbReference type="PROSITE" id="PS51257">
    <property type="entry name" value="PROKAR_LIPOPROTEIN"/>
    <property type="match status" value="1"/>
</dbReference>
<evidence type="ECO:0008006" key="3">
    <source>
        <dbReference type="Google" id="ProtNLM"/>
    </source>
</evidence>
<gene>
    <name evidence="1" type="ORF">AMJ82_03710</name>
</gene>
<evidence type="ECO:0000313" key="1">
    <source>
        <dbReference type="EMBL" id="KPK70164.1"/>
    </source>
</evidence>
<protein>
    <recommendedName>
        <fullName evidence="3">Glycoside-hydrolase family GH114 TIM-barrel domain-containing protein</fullName>
    </recommendedName>
</protein>
<accession>A0A0S8GCZ5</accession>
<proteinExistence type="predicted"/>
<dbReference type="SUPFAM" id="SSF51445">
    <property type="entry name" value="(Trans)glycosidases"/>
    <property type="match status" value="1"/>
</dbReference>
<dbReference type="InterPro" id="IPR017853">
    <property type="entry name" value="GH"/>
</dbReference>
<dbReference type="InterPro" id="IPR013785">
    <property type="entry name" value="Aldolase_TIM"/>
</dbReference>
<dbReference type="AlphaFoldDB" id="A0A0S8GCZ5"/>
<evidence type="ECO:0000313" key="2">
    <source>
        <dbReference type="Proteomes" id="UP000051717"/>
    </source>
</evidence>
<name>A0A0S8GCZ5_UNCT6</name>
<reference evidence="1 2" key="1">
    <citation type="journal article" date="2015" name="Microbiome">
        <title>Genomic resolution of linkages in carbon, nitrogen, and sulfur cycling among widespread estuary sediment bacteria.</title>
        <authorList>
            <person name="Baker B.J."/>
            <person name="Lazar C.S."/>
            <person name="Teske A.P."/>
            <person name="Dick G.J."/>
        </authorList>
    </citation>
    <scope>NUCLEOTIDE SEQUENCE [LARGE SCALE GENOMIC DNA]</scope>
    <source>
        <strain evidence="1">SM23_40</strain>
    </source>
</reference>
<sequence>MIHRGHRKSGRMRRSVEIALWVTVLVIVALGCREGPAGPEGDDETGERTPRLALWLAKKDELIAHDSARFDLVMSAWFEPDEAESIRSRHPSAKLLAGLTLTWVSSSEEWLNFLVTVANGGDPDGPLQVTDDMYLMFDDNQDLILDRRCSPPGWEGEIYAMDPRHSGWQDLILSFYEIVGDQPQHDGVIVDMLDAYSFCEGAWSGGVPVPLDSEAWVLGQEELLEAVRSAVPGEKWVVANAGRDLPEGSPFPQYLNGYLLENALGTLFGLENVEGLLASASRALQSTNAPHIVVYAVDTDDTGEMDLPRLRVGLVASLLLDHTYFAFDYGPRDHGGVTGWWFPQYYDVELGDPLGSYYQDDGALYRDFRSGLAVLASEESVSVSFDVPHIDIATGESGTEFMVPADDARIFLRAESQ</sequence>